<accession>A0A0D2HT89</accession>
<evidence type="ECO:0008006" key="3">
    <source>
        <dbReference type="Google" id="ProtNLM"/>
    </source>
</evidence>
<sequence length="60" mass="6301">MVLSSDEYNGKLYINGAFSSAQGSERLTLTNPWDESVVAEDIHVTNSVDIDAAVAASVAA</sequence>
<dbReference type="InterPro" id="IPR016162">
    <property type="entry name" value="Ald_DH_N"/>
</dbReference>
<dbReference type="HOGENOM" id="CLU_2941530_0_0_1"/>
<dbReference type="SUPFAM" id="SSF53720">
    <property type="entry name" value="ALDH-like"/>
    <property type="match status" value="1"/>
</dbReference>
<dbReference type="Gene3D" id="3.40.605.10">
    <property type="entry name" value="Aldehyde Dehydrogenase, Chain A, domain 1"/>
    <property type="match status" value="1"/>
</dbReference>
<dbReference type="Proteomes" id="UP000053789">
    <property type="component" value="Unassembled WGS sequence"/>
</dbReference>
<proteinExistence type="predicted"/>
<dbReference type="AlphaFoldDB" id="A0A0D2HT89"/>
<dbReference type="RefSeq" id="XP_016614328.1">
    <property type="nucleotide sequence ID" value="XM_016769344.1"/>
</dbReference>
<name>A0A0D2HT89_CLAB1</name>
<dbReference type="GO" id="GO:0016491">
    <property type="term" value="F:oxidoreductase activity"/>
    <property type="evidence" value="ECO:0007669"/>
    <property type="project" value="InterPro"/>
</dbReference>
<reference evidence="1" key="1">
    <citation type="submission" date="2015-01" db="EMBL/GenBank/DDBJ databases">
        <title>The Genome Sequence of Cladophialophora bantiana CBS 173.52.</title>
        <authorList>
            <consortium name="The Broad Institute Genomics Platform"/>
            <person name="Cuomo C."/>
            <person name="de Hoog S."/>
            <person name="Gorbushina A."/>
            <person name="Stielow B."/>
            <person name="Teixiera M."/>
            <person name="Abouelleil A."/>
            <person name="Chapman S.B."/>
            <person name="Priest M."/>
            <person name="Young S.K."/>
            <person name="Wortman J."/>
            <person name="Nusbaum C."/>
            <person name="Birren B."/>
        </authorList>
    </citation>
    <scope>NUCLEOTIDE SEQUENCE [LARGE SCALE GENOMIC DNA]</scope>
    <source>
        <strain evidence="1">CBS 173.52</strain>
    </source>
</reference>
<organism evidence="1 2">
    <name type="scientific">Cladophialophora bantiana (strain ATCC 10958 / CBS 173.52 / CDC B-1940 / NIH 8579)</name>
    <name type="common">Xylohypha bantiana</name>
    <dbReference type="NCBI Taxonomy" id="1442370"/>
    <lineage>
        <taxon>Eukaryota</taxon>
        <taxon>Fungi</taxon>
        <taxon>Dikarya</taxon>
        <taxon>Ascomycota</taxon>
        <taxon>Pezizomycotina</taxon>
        <taxon>Eurotiomycetes</taxon>
        <taxon>Chaetothyriomycetidae</taxon>
        <taxon>Chaetothyriales</taxon>
        <taxon>Herpotrichiellaceae</taxon>
        <taxon>Cladophialophora</taxon>
    </lineage>
</organism>
<gene>
    <name evidence="1" type="ORF">Z519_11633</name>
</gene>
<protein>
    <recommendedName>
        <fullName evidence="3">Aldehyde dehydrogenase domain-containing protein</fullName>
    </recommendedName>
</protein>
<dbReference type="InterPro" id="IPR016161">
    <property type="entry name" value="Ald_DH/histidinol_DH"/>
</dbReference>
<evidence type="ECO:0000313" key="1">
    <source>
        <dbReference type="EMBL" id="KIW87659.1"/>
    </source>
</evidence>
<dbReference type="GeneID" id="27704561"/>
<evidence type="ECO:0000313" key="2">
    <source>
        <dbReference type="Proteomes" id="UP000053789"/>
    </source>
</evidence>
<keyword evidence="2" id="KW-1185">Reference proteome</keyword>
<dbReference type="EMBL" id="KN847002">
    <property type="protein sequence ID" value="KIW87659.1"/>
    <property type="molecule type" value="Genomic_DNA"/>
</dbReference>